<evidence type="ECO:0000256" key="1">
    <source>
        <dbReference type="ARBA" id="ARBA00004141"/>
    </source>
</evidence>
<dbReference type="Proteomes" id="UP000014500">
    <property type="component" value="Unassembled WGS sequence"/>
</dbReference>
<name>T1IIH1_STRMM</name>
<feature type="transmembrane region" description="Helical" evidence="5">
    <location>
        <begin position="49"/>
        <end position="74"/>
    </location>
</feature>
<dbReference type="SUPFAM" id="SSF103473">
    <property type="entry name" value="MFS general substrate transporter"/>
    <property type="match status" value="1"/>
</dbReference>
<dbReference type="PANTHER" id="PTHR23507:SF1">
    <property type="entry name" value="FI18259P1-RELATED"/>
    <property type="match status" value="1"/>
</dbReference>
<proteinExistence type="predicted"/>
<comment type="subcellular location">
    <subcellularLocation>
        <location evidence="1">Membrane</location>
        <topology evidence="1">Multi-pass membrane protein</topology>
    </subcellularLocation>
</comment>
<organism evidence="6 7">
    <name type="scientific">Strigamia maritima</name>
    <name type="common">European centipede</name>
    <name type="synonym">Geophilus maritimus</name>
    <dbReference type="NCBI Taxonomy" id="126957"/>
    <lineage>
        <taxon>Eukaryota</taxon>
        <taxon>Metazoa</taxon>
        <taxon>Ecdysozoa</taxon>
        <taxon>Arthropoda</taxon>
        <taxon>Myriapoda</taxon>
        <taxon>Chilopoda</taxon>
        <taxon>Pleurostigmophora</taxon>
        <taxon>Geophilomorpha</taxon>
        <taxon>Linotaeniidae</taxon>
        <taxon>Strigamia</taxon>
    </lineage>
</organism>
<dbReference type="GO" id="GO:0016020">
    <property type="term" value="C:membrane"/>
    <property type="evidence" value="ECO:0007669"/>
    <property type="project" value="UniProtKB-SubCell"/>
</dbReference>
<dbReference type="HOGENOM" id="CLU_2309497_0_0_1"/>
<evidence type="ECO:0000256" key="5">
    <source>
        <dbReference type="SAM" id="Phobius"/>
    </source>
</evidence>
<sequence length="100" mass="11268">MPTVRSFSSKLVTNQEVGKLFAVVSSCEALSPIFSSVIYSQLYKATLDVYLGTIFILSASLALIPLIIFVWIHLNKKKLDRYKRFEDEKEINNGEQPIAA</sequence>
<protein>
    <submittedName>
        <fullName evidence="6">Uncharacterized protein</fullName>
    </submittedName>
</protein>
<keyword evidence="7" id="KW-1185">Reference proteome</keyword>
<dbReference type="EMBL" id="AFFK01014263">
    <property type="status" value="NOT_ANNOTATED_CDS"/>
    <property type="molecule type" value="Genomic_DNA"/>
</dbReference>
<dbReference type="PANTHER" id="PTHR23507">
    <property type="entry name" value="ZGC:174356"/>
    <property type="match status" value="1"/>
</dbReference>
<evidence type="ECO:0000313" key="6">
    <source>
        <dbReference type="EnsemblMetazoa" id="SMAR000669-PA"/>
    </source>
</evidence>
<evidence type="ECO:0000256" key="2">
    <source>
        <dbReference type="ARBA" id="ARBA00022692"/>
    </source>
</evidence>
<dbReference type="InterPro" id="IPR036259">
    <property type="entry name" value="MFS_trans_sf"/>
</dbReference>
<evidence type="ECO:0000313" key="7">
    <source>
        <dbReference type="Proteomes" id="UP000014500"/>
    </source>
</evidence>
<reference evidence="7" key="1">
    <citation type="submission" date="2011-05" db="EMBL/GenBank/DDBJ databases">
        <authorList>
            <person name="Richards S.R."/>
            <person name="Qu J."/>
            <person name="Jiang H."/>
            <person name="Jhangiani S.N."/>
            <person name="Agravi P."/>
            <person name="Goodspeed R."/>
            <person name="Gross S."/>
            <person name="Mandapat C."/>
            <person name="Jackson L."/>
            <person name="Mathew T."/>
            <person name="Pu L."/>
            <person name="Thornton R."/>
            <person name="Saada N."/>
            <person name="Wilczek-Boney K.B."/>
            <person name="Lee S."/>
            <person name="Kovar C."/>
            <person name="Wu Y."/>
            <person name="Scherer S.E."/>
            <person name="Worley K.C."/>
            <person name="Muzny D.M."/>
            <person name="Gibbs R."/>
        </authorList>
    </citation>
    <scope>NUCLEOTIDE SEQUENCE</scope>
    <source>
        <strain evidence="7">Brora</strain>
    </source>
</reference>
<keyword evidence="4 5" id="KW-0472">Membrane</keyword>
<feature type="transmembrane region" description="Helical" evidence="5">
    <location>
        <begin position="20"/>
        <end position="43"/>
    </location>
</feature>
<evidence type="ECO:0000256" key="4">
    <source>
        <dbReference type="ARBA" id="ARBA00023136"/>
    </source>
</evidence>
<dbReference type="OMA" id="IIFVWIH"/>
<dbReference type="GO" id="GO:0022857">
    <property type="term" value="F:transmembrane transporter activity"/>
    <property type="evidence" value="ECO:0007669"/>
    <property type="project" value="TreeGrafter"/>
</dbReference>
<reference evidence="6" key="2">
    <citation type="submission" date="2015-02" db="UniProtKB">
        <authorList>
            <consortium name="EnsemblMetazoa"/>
        </authorList>
    </citation>
    <scope>IDENTIFICATION</scope>
</reference>
<dbReference type="AlphaFoldDB" id="T1IIH1"/>
<keyword evidence="2 5" id="KW-0812">Transmembrane</keyword>
<keyword evidence="3 5" id="KW-1133">Transmembrane helix</keyword>
<evidence type="ECO:0000256" key="3">
    <source>
        <dbReference type="ARBA" id="ARBA00022989"/>
    </source>
</evidence>
<accession>T1IIH1</accession>
<dbReference type="EnsemblMetazoa" id="SMAR000669-RA">
    <property type="protein sequence ID" value="SMAR000669-PA"/>
    <property type="gene ID" value="SMAR000669"/>
</dbReference>